<protein>
    <submittedName>
        <fullName evidence="2">Uncharacterized protein</fullName>
    </submittedName>
</protein>
<dbReference type="EMBL" id="LAZR01000054">
    <property type="protein sequence ID" value="KKN97973.1"/>
    <property type="molecule type" value="Genomic_DNA"/>
</dbReference>
<evidence type="ECO:0000256" key="1">
    <source>
        <dbReference type="SAM" id="MobiDB-lite"/>
    </source>
</evidence>
<evidence type="ECO:0000313" key="2">
    <source>
        <dbReference type="EMBL" id="KKN97973.1"/>
    </source>
</evidence>
<organism evidence="2">
    <name type="scientific">marine sediment metagenome</name>
    <dbReference type="NCBI Taxonomy" id="412755"/>
    <lineage>
        <taxon>unclassified sequences</taxon>
        <taxon>metagenomes</taxon>
        <taxon>ecological metagenomes</taxon>
    </lineage>
</organism>
<dbReference type="AlphaFoldDB" id="A0A0F9XZW3"/>
<feature type="compositionally biased region" description="Gly residues" evidence="1">
    <location>
        <begin position="90"/>
        <end position="99"/>
    </location>
</feature>
<sequence length="99" mass="10183">MNTHMKLLSTALFSVALMGAMPASADNHGDEHMKTHEGAVNQGQEGEDKTIETLPTQRSQGDEVEAGTVGSDEMGSANKRPDSTVDGPDGVNGGGATAE</sequence>
<feature type="compositionally biased region" description="Basic and acidic residues" evidence="1">
    <location>
        <begin position="27"/>
        <end position="37"/>
    </location>
</feature>
<comment type="caution">
    <text evidence="2">The sequence shown here is derived from an EMBL/GenBank/DDBJ whole genome shotgun (WGS) entry which is preliminary data.</text>
</comment>
<reference evidence="2" key="1">
    <citation type="journal article" date="2015" name="Nature">
        <title>Complex archaea that bridge the gap between prokaryotes and eukaryotes.</title>
        <authorList>
            <person name="Spang A."/>
            <person name="Saw J.H."/>
            <person name="Jorgensen S.L."/>
            <person name="Zaremba-Niedzwiedzka K."/>
            <person name="Martijn J."/>
            <person name="Lind A.E."/>
            <person name="van Eijk R."/>
            <person name="Schleper C."/>
            <person name="Guy L."/>
            <person name="Ettema T.J."/>
        </authorList>
    </citation>
    <scope>NUCLEOTIDE SEQUENCE</scope>
</reference>
<feature type="region of interest" description="Disordered" evidence="1">
    <location>
        <begin position="23"/>
        <end position="99"/>
    </location>
</feature>
<proteinExistence type="predicted"/>
<name>A0A0F9XZW3_9ZZZZ</name>
<gene>
    <name evidence="2" type="ORF">LCGC14_0151710</name>
</gene>
<accession>A0A0F9XZW3</accession>